<evidence type="ECO:0000313" key="1">
    <source>
        <dbReference type="EMBL" id="OMD29856.1"/>
    </source>
</evidence>
<dbReference type="AlphaFoldDB" id="A0A1R0X5Z3"/>
<protein>
    <recommendedName>
        <fullName evidence="3">SHOCT domain-containing protein</fullName>
    </recommendedName>
</protein>
<organism evidence="1 2">
    <name type="scientific">Paenibacillus odorifer</name>
    <dbReference type="NCBI Taxonomy" id="189426"/>
    <lineage>
        <taxon>Bacteria</taxon>
        <taxon>Bacillati</taxon>
        <taxon>Bacillota</taxon>
        <taxon>Bacilli</taxon>
        <taxon>Bacillales</taxon>
        <taxon>Paenibacillaceae</taxon>
        <taxon>Paenibacillus</taxon>
    </lineage>
</organism>
<sequence length="128" mass="13838">MDIKRVIIVGTVVVVMSFGNAWTSLTANASSPVKWSTAEVADQDGLLEVLNQPTDEDLYEAIYDGKSLQDIASEQGQDIEAVIDLQVAQLTDQLDSRLAAGSITTEQYAAYKAELRDIVSDSVHTSFG</sequence>
<name>A0A1R0X5Z3_9BACL</name>
<comment type="caution">
    <text evidence="1">The sequence shown here is derived from an EMBL/GenBank/DDBJ whole genome shotgun (WGS) entry which is preliminary data.</text>
</comment>
<evidence type="ECO:0000313" key="2">
    <source>
        <dbReference type="Proteomes" id="UP000187465"/>
    </source>
</evidence>
<dbReference type="EMBL" id="MKQP01000028">
    <property type="protein sequence ID" value="OMD29856.1"/>
    <property type="molecule type" value="Genomic_DNA"/>
</dbReference>
<gene>
    <name evidence="1" type="ORF">BJP51_21785</name>
</gene>
<proteinExistence type="predicted"/>
<reference evidence="1 2" key="1">
    <citation type="submission" date="2016-10" db="EMBL/GenBank/DDBJ databases">
        <title>Paenibacillus species isolates.</title>
        <authorList>
            <person name="Beno S.M."/>
        </authorList>
    </citation>
    <scope>NUCLEOTIDE SEQUENCE [LARGE SCALE GENOMIC DNA]</scope>
    <source>
        <strain evidence="1 2">FSL H7-0604</strain>
    </source>
</reference>
<dbReference type="RefSeq" id="WP_036687317.1">
    <property type="nucleotide sequence ID" value="NZ_MKQP01000028.1"/>
</dbReference>
<accession>A0A1R0X5Z3</accession>
<dbReference type="Proteomes" id="UP000187465">
    <property type="component" value="Unassembled WGS sequence"/>
</dbReference>
<evidence type="ECO:0008006" key="3">
    <source>
        <dbReference type="Google" id="ProtNLM"/>
    </source>
</evidence>